<evidence type="ECO:0008006" key="3">
    <source>
        <dbReference type="Google" id="ProtNLM"/>
    </source>
</evidence>
<feature type="non-terminal residue" evidence="1">
    <location>
        <position position="1"/>
    </location>
</feature>
<dbReference type="Pfam" id="PF10184">
    <property type="entry name" value="DUF2358"/>
    <property type="match status" value="1"/>
</dbReference>
<dbReference type="PANTHER" id="PTHR34123:SF3">
    <property type="entry name" value="SNOAL-LIKE DOMAIN-CONTAINING PROTEIN"/>
    <property type="match status" value="1"/>
</dbReference>
<dbReference type="PANTHER" id="PTHR34123">
    <property type="entry name" value="OS04G0578200 PROTEIN"/>
    <property type="match status" value="1"/>
</dbReference>
<dbReference type="EMBL" id="PGGS01000023">
    <property type="protein sequence ID" value="PNH11715.1"/>
    <property type="molecule type" value="Genomic_DNA"/>
</dbReference>
<name>A0A2J8AGR2_9CHLO</name>
<dbReference type="AlphaFoldDB" id="A0A2J8AGR2"/>
<evidence type="ECO:0000313" key="1">
    <source>
        <dbReference type="EMBL" id="PNH11715.1"/>
    </source>
</evidence>
<accession>A0A2J8AGR2</accession>
<sequence>LALGAPRPAAAEDSPASAVVEAIRQDFVERQYYVTGELSRELFAEDCVFKDPTVEVTGVGPYVKALQTLFDPTASRADLISLRVEGPDRVVLRWRLEGSLKIGGLRIKPYTGTTVYTISPDRRVVRHEETWDISTVDAFVSTFFPGFGAPPAPPVTASTV</sequence>
<protein>
    <recommendedName>
        <fullName evidence="3">SnoaL-like domain-containing protein</fullName>
    </recommendedName>
</protein>
<reference evidence="1 2" key="1">
    <citation type="journal article" date="2017" name="Mol. Biol. Evol.">
        <title>The 4-celled Tetrabaena socialis nuclear genome reveals the essential components for genetic control of cell number at the origin of multicellularity in the volvocine lineage.</title>
        <authorList>
            <person name="Featherston J."/>
            <person name="Arakaki Y."/>
            <person name="Hanschen E.R."/>
            <person name="Ferris P.J."/>
            <person name="Michod R.E."/>
            <person name="Olson B.J.S.C."/>
            <person name="Nozaki H."/>
            <person name="Durand P.M."/>
        </authorList>
    </citation>
    <scope>NUCLEOTIDE SEQUENCE [LARGE SCALE GENOMIC DNA]</scope>
    <source>
        <strain evidence="1 2">NIES-571</strain>
    </source>
</reference>
<keyword evidence="2" id="KW-1185">Reference proteome</keyword>
<dbReference type="Proteomes" id="UP000236333">
    <property type="component" value="Unassembled WGS sequence"/>
</dbReference>
<gene>
    <name evidence="1" type="ORF">TSOC_001413</name>
</gene>
<dbReference type="Gene3D" id="3.10.450.50">
    <property type="match status" value="1"/>
</dbReference>
<proteinExistence type="predicted"/>
<dbReference type="SUPFAM" id="SSF54427">
    <property type="entry name" value="NTF2-like"/>
    <property type="match status" value="1"/>
</dbReference>
<dbReference type="InterPro" id="IPR032710">
    <property type="entry name" value="NTF2-like_dom_sf"/>
</dbReference>
<dbReference type="InterPro" id="IPR018790">
    <property type="entry name" value="DUF2358"/>
</dbReference>
<evidence type="ECO:0000313" key="2">
    <source>
        <dbReference type="Proteomes" id="UP000236333"/>
    </source>
</evidence>
<dbReference type="OrthoDB" id="348976at2759"/>
<organism evidence="1 2">
    <name type="scientific">Tetrabaena socialis</name>
    <dbReference type="NCBI Taxonomy" id="47790"/>
    <lineage>
        <taxon>Eukaryota</taxon>
        <taxon>Viridiplantae</taxon>
        <taxon>Chlorophyta</taxon>
        <taxon>core chlorophytes</taxon>
        <taxon>Chlorophyceae</taxon>
        <taxon>CS clade</taxon>
        <taxon>Chlamydomonadales</taxon>
        <taxon>Tetrabaenaceae</taxon>
        <taxon>Tetrabaena</taxon>
    </lineage>
</organism>
<comment type="caution">
    <text evidence="1">The sequence shown here is derived from an EMBL/GenBank/DDBJ whole genome shotgun (WGS) entry which is preliminary data.</text>
</comment>